<comment type="subcellular location">
    <subcellularLocation>
        <location evidence="1">Membrane</location>
        <topology evidence="1">Single-pass membrane protein</topology>
    </subcellularLocation>
</comment>
<accession>A0A2M8KY13</accession>
<dbReference type="PANTHER" id="PTHR30093:SF44">
    <property type="entry name" value="TYPE II SECRETION SYSTEM CORE PROTEIN G"/>
    <property type="match status" value="1"/>
</dbReference>
<dbReference type="Gene3D" id="3.30.700.10">
    <property type="entry name" value="Glycoprotein, Type 4 Pilin"/>
    <property type="match status" value="1"/>
</dbReference>
<dbReference type="InterPro" id="IPR000983">
    <property type="entry name" value="Bac_GSPG_pilin"/>
</dbReference>
<dbReference type="GO" id="GO:0015627">
    <property type="term" value="C:type II protein secretion system complex"/>
    <property type="evidence" value="ECO:0007669"/>
    <property type="project" value="InterPro"/>
</dbReference>
<protein>
    <recommendedName>
        <fullName evidence="8">Type II secretion system protein GspG C-terminal domain-containing protein</fullName>
    </recommendedName>
</protein>
<proteinExistence type="predicted"/>
<dbReference type="InterPro" id="IPR012902">
    <property type="entry name" value="N_methyl_site"/>
</dbReference>
<gene>
    <name evidence="6" type="ORF">COU90_00960</name>
</gene>
<dbReference type="GO" id="GO:0015628">
    <property type="term" value="P:protein secretion by the type II secretion system"/>
    <property type="evidence" value="ECO:0007669"/>
    <property type="project" value="InterPro"/>
</dbReference>
<sequence length="153" mass="16352">MNKTQKGFTLIELLVVIAIIGLLASVVLASLNTARMRSRDARRLADLRQLQTALELYFDSNNGYPNDSCNGWDIVCSPTSCTGVGTSNLGELVTDGYMSSLPCDPVNSGAYQITFDPNLCAGGVCQSYCIRAVLEETGALVGVSEDYPTCPTL</sequence>
<dbReference type="InterPro" id="IPR045584">
    <property type="entry name" value="Pilin-like"/>
</dbReference>
<evidence type="ECO:0000313" key="6">
    <source>
        <dbReference type="EMBL" id="PJE64819.1"/>
    </source>
</evidence>
<dbReference type="PANTHER" id="PTHR30093">
    <property type="entry name" value="GENERAL SECRETION PATHWAY PROTEIN G"/>
    <property type="match status" value="1"/>
</dbReference>
<dbReference type="GO" id="GO:0016020">
    <property type="term" value="C:membrane"/>
    <property type="evidence" value="ECO:0007669"/>
    <property type="project" value="UniProtKB-SubCell"/>
</dbReference>
<dbReference type="Pfam" id="PF07963">
    <property type="entry name" value="N_methyl"/>
    <property type="match status" value="1"/>
</dbReference>
<dbReference type="Proteomes" id="UP000229098">
    <property type="component" value="Unassembled WGS sequence"/>
</dbReference>
<dbReference type="AlphaFoldDB" id="A0A2M8KY13"/>
<organism evidence="6 7">
    <name type="scientific">Candidatus Ryanbacteria bacterium CG10_big_fil_rev_8_21_14_0_10_43_42</name>
    <dbReference type="NCBI Taxonomy" id="1974864"/>
    <lineage>
        <taxon>Bacteria</taxon>
        <taxon>Candidatus Ryaniibacteriota</taxon>
    </lineage>
</organism>
<name>A0A2M8KY13_9BACT</name>
<reference evidence="7" key="1">
    <citation type="submission" date="2017-09" db="EMBL/GenBank/DDBJ databases">
        <title>Depth-based differentiation of microbial function through sediment-hosted aquifers and enrichment of novel symbionts in the deep terrestrial subsurface.</title>
        <authorList>
            <person name="Probst A.J."/>
            <person name="Ladd B."/>
            <person name="Jarett J.K."/>
            <person name="Geller-Mcgrath D.E."/>
            <person name="Sieber C.M.K."/>
            <person name="Emerson J.B."/>
            <person name="Anantharaman K."/>
            <person name="Thomas B.C."/>
            <person name="Malmstrom R."/>
            <person name="Stieglmeier M."/>
            <person name="Klingl A."/>
            <person name="Woyke T."/>
            <person name="Ryan C.M."/>
            <person name="Banfield J.F."/>
        </authorList>
    </citation>
    <scope>NUCLEOTIDE SEQUENCE [LARGE SCALE GENOMIC DNA]</scope>
</reference>
<dbReference type="NCBIfam" id="TIGR02532">
    <property type="entry name" value="IV_pilin_GFxxxE"/>
    <property type="match status" value="1"/>
</dbReference>
<comment type="caution">
    <text evidence="6">The sequence shown here is derived from an EMBL/GenBank/DDBJ whole genome shotgun (WGS) entry which is preliminary data.</text>
</comment>
<keyword evidence="2" id="KW-0488">Methylation</keyword>
<dbReference type="PRINTS" id="PR00813">
    <property type="entry name" value="BCTERIALGSPG"/>
</dbReference>
<keyword evidence="3" id="KW-0812">Transmembrane</keyword>
<evidence type="ECO:0000313" key="7">
    <source>
        <dbReference type="Proteomes" id="UP000229098"/>
    </source>
</evidence>
<dbReference type="EMBL" id="PFEF01000003">
    <property type="protein sequence ID" value="PJE64819.1"/>
    <property type="molecule type" value="Genomic_DNA"/>
</dbReference>
<dbReference type="SUPFAM" id="SSF54523">
    <property type="entry name" value="Pili subunits"/>
    <property type="match status" value="1"/>
</dbReference>
<dbReference type="PROSITE" id="PS00409">
    <property type="entry name" value="PROKAR_NTER_METHYL"/>
    <property type="match status" value="1"/>
</dbReference>
<evidence type="ECO:0000256" key="4">
    <source>
        <dbReference type="ARBA" id="ARBA00022989"/>
    </source>
</evidence>
<keyword evidence="5" id="KW-0472">Membrane</keyword>
<evidence type="ECO:0008006" key="8">
    <source>
        <dbReference type="Google" id="ProtNLM"/>
    </source>
</evidence>
<evidence type="ECO:0000256" key="5">
    <source>
        <dbReference type="ARBA" id="ARBA00023136"/>
    </source>
</evidence>
<evidence type="ECO:0000256" key="3">
    <source>
        <dbReference type="ARBA" id="ARBA00022692"/>
    </source>
</evidence>
<evidence type="ECO:0000256" key="2">
    <source>
        <dbReference type="ARBA" id="ARBA00022481"/>
    </source>
</evidence>
<evidence type="ECO:0000256" key="1">
    <source>
        <dbReference type="ARBA" id="ARBA00004167"/>
    </source>
</evidence>
<keyword evidence="4" id="KW-1133">Transmembrane helix</keyword>